<evidence type="ECO:0000313" key="1">
    <source>
        <dbReference type="EMBL" id="HGZ44332.1"/>
    </source>
</evidence>
<dbReference type="PANTHER" id="PTHR34387">
    <property type="entry name" value="SLR1258 PROTEIN"/>
    <property type="match status" value="1"/>
</dbReference>
<sequence>MHNRSLLSALVLATAVVVAALAVGRGLERLRAADRSVSVKGVAERVVEADVALWPLRLVAAHDDLDAARRKIEADRRTVAAFLARHGIDTTASELQAFNVTDTRAQMYGGAPAANRYVIQVTVMVRTSDLDAVARASQAVPELVSAGVVLSSGGEFGSSGPTYLFTRLNDHKPEMLAEATASARKAAEEFARQSRARVGGIRRASQGIFEILPRDQAPGVFEGGQRQKTLRVVTTLEYALL</sequence>
<dbReference type="Pfam" id="PF04402">
    <property type="entry name" value="SIMPL"/>
    <property type="match status" value="1"/>
</dbReference>
<dbReference type="PANTHER" id="PTHR34387:SF2">
    <property type="entry name" value="SLR1258 PROTEIN"/>
    <property type="match status" value="1"/>
</dbReference>
<gene>
    <name evidence="1" type="ORF">ENR23_13115</name>
</gene>
<accession>A0A832ML13</accession>
<dbReference type="InterPro" id="IPR007497">
    <property type="entry name" value="SIMPL/DUF541"/>
</dbReference>
<organism evidence="1">
    <name type="scientific">Eiseniibacteriota bacterium</name>
    <dbReference type="NCBI Taxonomy" id="2212470"/>
    <lineage>
        <taxon>Bacteria</taxon>
        <taxon>Candidatus Eiseniibacteriota</taxon>
    </lineage>
</organism>
<protein>
    <submittedName>
        <fullName evidence="1">SIMPL domain-containing protein</fullName>
    </submittedName>
</protein>
<reference evidence="1" key="1">
    <citation type="journal article" date="2020" name="mSystems">
        <title>Genome- and Community-Level Interaction Insights into Carbon Utilization and Element Cycling Functions of Hydrothermarchaeota in Hydrothermal Sediment.</title>
        <authorList>
            <person name="Zhou Z."/>
            <person name="Liu Y."/>
            <person name="Xu W."/>
            <person name="Pan J."/>
            <person name="Luo Z.H."/>
            <person name="Li M."/>
        </authorList>
    </citation>
    <scope>NUCLEOTIDE SEQUENCE [LARGE SCALE GENOMIC DNA]</scope>
    <source>
        <strain evidence="1">SpSt-381</strain>
    </source>
</reference>
<dbReference type="Gene3D" id="3.30.70.2970">
    <property type="entry name" value="Protein of unknown function (DUF541), domain 2"/>
    <property type="match status" value="1"/>
</dbReference>
<dbReference type="PIRSF" id="PIRSF029033">
    <property type="entry name" value="UCP029033"/>
    <property type="match status" value="1"/>
</dbReference>
<proteinExistence type="predicted"/>
<comment type="caution">
    <text evidence="1">The sequence shown here is derived from an EMBL/GenBank/DDBJ whole genome shotgun (WGS) entry which is preliminary data.</text>
</comment>
<dbReference type="GO" id="GO:0006974">
    <property type="term" value="P:DNA damage response"/>
    <property type="evidence" value="ECO:0007669"/>
    <property type="project" value="TreeGrafter"/>
</dbReference>
<name>A0A832ML13_UNCEI</name>
<dbReference type="EMBL" id="DSQF01000026">
    <property type="protein sequence ID" value="HGZ44332.1"/>
    <property type="molecule type" value="Genomic_DNA"/>
</dbReference>
<dbReference type="AlphaFoldDB" id="A0A832ML13"/>
<dbReference type="InterPro" id="IPR016907">
    <property type="entry name" value="UCP029033"/>
</dbReference>
<dbReference type="InterPro" id="IPR052022">
    <property type="entry name" value="26kDa_periplasmic_antigen"/>
</dbReference>